<accession>A0A1M5P6K6</accession>
<evidence type="ECO:0000256" key="2">
    <source>
        <dbReference type="ARBA" id="ARBA00022723"/>
    </source>
</evidence>
<dbReference type="RefSeq" id="WP_067658670.1">
    <property type="nucleotide sequence ID" value="NZ_FQXG01000001.1"/>
</dbReference>
<evidence type="ECO:0000256" key="4">
    <source>
        <dbReference type="ARBA" id="ARBA00022837"/>
    </source>
</evidence>
<reference evidence="6 7" key="1">
    <citation type="submission" date="2016-11" db="EMBL/GenBank/DDBJ databases">
        <authorList>
            <person name="Jaros S."/>
            <person name="Januszkiewicz K."/>
            <person name="Wedrychowicz H."/>
        </authorList>
    </citation>
    <scope>NUCLEOTIDE SEQUENCE [LARGE SCALE GENOMIC DNA]</scope>
    <source>
        <strain evidence="6 7">DSM 16917</strain>
    </source>
</reference>
<dbReference type="Proteomes" id="UP000184268">
    <property type="component" value="Unassembled WGS sequence"/>
</dbReference>
<dbReference type="STRING" id="299255.SAMN02745129_1291"/>
<dbReference type="SUPFAM" id="SSF53649">
    <property type="entry name" value="Alkaline phosphatase-like"/>
    <property type="match status" value="1"/>
</dbReference>
<dbReference type="Gene3D" id="3.40.720.10">
    <property type="entry name" value="Alkaline Phosphatase, subunit A"/>
    <property type="match status" value="1"/>
</dbReference>
<dbReference type="InterPro" id="IPR017850">
    <property type="entry name" value="Alkaline_phosphatase_core_sf"/>
</dbReference>
<dbReference type="GO" id="GO:0046872">
    <property type="term" value="F:metal ion binding"/>
    <property type="evidence" value="ECO:0007669"/>
    <property type="project" value="UniProtKB-KW"/>
</dbReference>
<comment type="similarity">
    <text evidence="1">Belongs to the sulfatase family.</text>
</comment>
<evidence type="ECO:0000256" key="3">
    <source>
        <dbReference type="ARBA" id="ARBA00022801"/>
    </source>
</evidence>
<keyword evidence="4" id="KW-0106">Calcium</keyword>
<evidence type="ECO:0000259" key="5">
    <source>
        <dbReference type="Pfam" id="PF00884"/>
    </source>
</evidence>
<dbReference type="OrthoDB" id="9803751at2"/>
<keyword evidence="7" id="KW-1185">Reference proteome</keyword>
<name>A0A1M5P6K6_9GAMM</name>
<dbReference type="AlphaFoldDB" id="A0A1M5P6K6"/>
<dbReference type="Gene3D" id="3.30.1120.10">
    <property type="match status" value="1"/>
</dbReference>
<evidence type="ECO:0000256" key="1">
    <source>
        <dbReference type="ARBA" id="ARBA00008779"/>
    </source>
</evidence>
<dbReference type="InterPro" id="IPR000917">
    <property type="entry name" value="Sulfatase_N"/>
</dbReference>
<gene>
    <name evidence="6" type="ORF">SAMN02745129_1291</name>
</gene>
<dbReference type="InterPro" id="IPR024607">
    <property type="entry name" value="Sulfatase_CS"/>
</dbReference>
<organism evidence="6 7">
    <name type="scientific">Ferrimonas marina</name>
    <dbReference type="NCBI Taxonomy" id="299255"/>
    <lineage>
        <taxon>Bacteria</taxon>
        <taxon>Pseudomonadati</taxon>
        <taxon>Pseudomonadota</taxon>
        <taxon>Gammaproteobacteria</taxon>
        <taxon>Alteromonadales</taxon>
        <taxon>Ferrimonadaceae</taxon>
        <taxon>Ferrimonas</taxon>
    </lineage>
</organism>
<dbReference type="PANTHER" id="PTHR42693:SF53">
    <property type="entry name" value="ENDO-4-O-SULFATASE"/>
    <property type="match status" value="1"/>
</dbReference>
<keyword evidence="2" id="KW-0479">Metal-binding</keyword>
<keyword evidence="3" id="KW-0378">Hydrolase</keyword>
<evidence type="ECO:0000313" key="6">
    <source>
        <dbReference type="EMBL" id="SHG96853.1"/>
    </source>
</evidence>
<dbReference type="InterPro" id="IPR050738">
    <property type="entry name" value="Sulfatase"/>
</dbReference>
<protein>
    <submittedName>
        <fullName evidence="6">Arylsulfatase A</fullName>
    </submittedName>
</protein>
<feature type="domain" description="Sulfatase N-terminal" evidence="5">
    <location>
        <begin position="42"/>
        <end position="361"/>
    </location>
</feature>
<dbReference type="Pfam" id="PF00884">
    <property type="entry name" value="Sulfatase"/>
    <property type="match status" value="1"/>
</dbReference>
<sequence>MPPASLHQFPVYPFAASLGVATSLLALTGCQPAPQQEAPRQPNVLVLFADDLGYADTGFQRISQDVETPNMDRLAAEGAVFSAGYVTGTVCGPSRAGLMTGRYQQRFGYHDNTAPYSRDADTPLGLDLSVPTFANYLQDAGYRTGMVGKWHDAEPMDYWPHNRGFDEFFGFNNGAATYYVGPMNQAKHDYKPEAAIYRNGELVDNFDQYLTDRFGDEAVDYIDRHKADPFFLYVAFNAIHSPMEPRKTDMDRFAHIEDEDRRKAVAMNFNMDENIGKILDKLEQEGLMEETLIFFLADNGGKPSDNFSLNTPLRGTKGSFWEGGIRVPFTATWRGKIPAQQQIDEPVIALDILATALAAAEVEQQPQWQLEGEDLLPLLTGEQMQLADRYLFWANSRGWAVRDRHWKLYKENANRNREPAQLFHLSEDVEEQHNLATILPHEVARLTEAYRQWDADNDTPRWGWNRNQFPHYNGHHSREERLAVEAVLRDAADEANEERRARARALIDGLVD</sequence>
<dbReference type="GO" id="GO:0004065">
    <property type="term" value="F:arylsulfatase activity"/>
    <property type="evidence" value="ECO:0007669"/>
    <property type="project" value="TreeGrafter"/>
</dbReference>
<dbReference type="PANTHER" id="PTHR42693">
    <property type="entry name" value="ARYLSULFATASE FAMILY MEMBER"/>
    <property type="match status" value="1"/>
</dbReference>
<dbReference type="PROSITE" id="PS00149">
    <property type="entry name" value="SULFATASE_2"/>
    <property type="match status" value="1"/>
</dbReference>
<dbReference type="EMBL" id="FQXG01000001">
    <property type="protein sequence ID" value="SHG96853.1"/>
    <property type="molecule type" value="Genomic_DNA"/>
</dbReference>
<proteinExistence type="inferred from homology"/>
<evidence type="ECO:0000313" key="7">
    <source>
        <dbReference type="Proteomes" id="UP000184268"/>
    </source>
</evidence>